<dbReference type="AlphaFoldDB" id="A0A7W9GS81"/>
<organism evidence="3 4">
    <name type="scientific">Jiangella mangrovi</name>
    <dbReference type="NCBI Taxonomy" id="1524084"/>
    <lineage>
        <taxon>Bacteria</taxon>
        <taxon>Bacillati</taxon>
        <taxon>Actinomycetota</taxon>
        <taxon>Actinomycetes</taxon>
        <taxon>Jiangellales</taxon>
        <taxon>Jiangellaceae</taxon>
        <taxon>Jiangella</taxon>
    </lineage>
</organism>
<dbReference type="InterPro" id="IPR012347">
    <property type="entry name" value="Ferritin-like"/>
</dbReference>
<gene>
    <name evidence="3" type="ORF">HD601_003341</name>
</gene>
<protein>
    <submittedName>
        <fullName evidence="3">Uncharacterized protein (DUF305 family)</fullName>
    </submittedName>
</protein>
<dbReference type="RefSeq" id="WP_184823631.1">
    <property type="nucleotide sequence ID" value="NZ_JACHMM010000001.1"/>
</dbReference>
<comment type="caution">
    <text evidence="3">The sequence shown here is derived from an EMBL/GenBank/DDBJ whole genome shotgun (WGS) entry which is preliminary data.</text>
</comment>
<dbReference type="PANTHER" id="PTHR36933">
    <property type="entry name" value="SLL0788 PROTEIN"/>
    <property type="match status" value="1"/>
</dbReference>
<sequence>MSILVAGLVVIVLVTALGAFAMTRSSIPDGFSQSDVDRGRPHDSWGSMASGMMGRLDARGEPEYLAEMVAHHEEAVDAARQLARSDRPEMRRFGESIVETQSAQIQQMRTWLRAWYPGHQRDADGYRPMMRDLSGLSGDELDEVFLREMIGHHMVAVMWSQQLLWGGGVHEQVAELARTIRDDQHAEIVDMQRWLAQWFDWRDMGPGAMR</sequence>
<dbReference type="Pfam" id="PF03713">
    <property type="entry name" value="DUF305"/>
    <property type="match status" value="1"/>
</dbReference>
<accession>A0A7W9GS81</accession>
<keyword evidence="4" id="KW-1185">Reference proteome</keyword>
<evidence type="ECO:0000313" key="3">
    <source>
        <dbReference type="EMBL" id="MBB5788766.1"/>
    </source>
</evidence>
<evidence type="ECO:0000313" key="4">
    <source>
        <dbReference type="Proteomes" id="UP000542813"/>
    </source>
</evidence>
<proteinExistence type="predicted"/>
<dbReference type="Proteomes" id="UP000542813">
    <property type="component" value="Unassembled WGS sequence"/>
</dbReference>
<reference evidence="3 4" key="1">
    <citation type="submission" date="2020-08" db="EMBL/GenBank/DDBJ databases">
        <title>Sequencing the genomes of 1000 actinobacteria strains.</title>
        <authorList>
            <person name="Klenk H.-P."/>
        </authorList>
    </citation>
    <scope>NUCLEOTIDE SEQUENCE [LARGE SCALE GENOMIC DNA]</scope>
    <source>
        <strain evidence="3 4">DSM 102122</strain>
    </source>
</reference>
<feature type="region of interest" description="Disordered" evidence="1">
    <location>
        <begin position="30"/>
        <end position="49"/>
    </location>
</feature>
<name>A0A7W9GS81_9ACTN</name>
<dbReference type="Gene3D" id="1.20.1260.10">
    <property type="match status" value="1"/>
</dbReference>
<dbReference type="PANTHER" id="PTHR36933:SF1">
    <property type="entry name" value="SLL0788 PROTEIN"/>
    <property type="match status" value="1"/>
</dbReference>
<feature type="domain" description="DUF305" evidence="2">
    <location>
        <begin position="63"/>
        <end position="195"/>
    </location>
</feature>
<evidence type="ECO:0000259" key="2">
    <source>
        <dbReference type="Pfam" id="PF03713"/>
    </source>
</evidence>
<dbReference type="InterPro" id="IPR005183">
    <property type="entry name" value="DUF305_CopM-like"/>
</dbReference>
<dbReference type="EMBL" id="JACHMM010000001">
    <property type="protein sequence ID" value="MBB5788766.1"/>
    <property type="molecule type" value="Genomic_DNA"/>
</dbReference>
<evidence type="ECO:0000256" key="1">
    <source>
        <dbReference type="SAM" id="MobiDB-lite"/>
    </source>
</evidence>